<protein>
    <submittedName>
        <fullName evidence="7">M67 family metallopeptidase</fullName>
    </submittedName>
</protein>
<evidence type="ECO:0000313" key="7">
    <source>
        <dbReference type="EMBL" id="MBC9812784.1"/>
    </source>
</evidence>
<evidence type="ECO:0000256" key="1">
    <source>
        <dbReference type="ARBA" id="ARBA00022670"/>
    </source>
</evidence>
<sequence>MIHLNKHVLEVLKNDAFHSFPDECCGFMLGTESGEERAIEHIIVVNNCKEGDKRRRFEISPADYLNAERYADENHLQLLGVYHSHPNHPSVPSEQDRIAAQPYFSYLILAIKENELVSVQSWKLNEEFQFEEEKVLILKSIQA</sequence>
<dbReference type="RefSeq" id="WP_163491733.1">
    <property type="nucleotide sequence ID" value="NZ_JACVEL010000006.1"/>
</dbReference>
<accession>A0A8J6P6G1</accession>
<dbReference type="GO" id="GO:0006508">
    <property type="term" value="P:proteolysis"/>
    <property type="evidence" value="ECO:0007669"/>
    <property type="project" value="UniProtKB-KW"/>
</dbReference>
<dbReference type="GO" id="GO:0008270">
    <property type="term" value="F:zinc ion binding"/>
    <property type="evidence" value="ECO:0007669"/>
    <property type="project" value="TreeGrafter"/>
</dbReference>
<dbReference type="GO" id="GO:0008235">
    <property type="term" value="F:metalloexopeptidase activity"/>
    <property type="evidence" value="ECO:0007669"/>
    <property type="project" value="TreeGrafter"/>
</dbReference>
<keyword evidence="1" id="KW-0645">Protease</keyword>
<dbReference type="InterPro" id="IPR028090">
    <property type="entry name" value="JAB_dom_prok"/>
</dbReference>
<dbReference type="CDD" id="cd08070">
    <property type="entry name" value="MPN_like"/>
    <property type="match status" value="1"/>
</dbReference>
<keyword evidence="4" id="KW-0862">Zinc</keyword>
<dbReference type="Proteomes" id="UP000652681">
    <property type="component" value="Unassembled WGS sequence"/>
</dbReference>
<dbReference type="PANTHER" id="PTHR34858:SF1">
    <property type="entry name" value="CYSO-CYSTEINE PEPTIDASE"/>
    <property type="match status" value="1"/>
</dbReference>
<dbReference type="SUPFAM" id="SSF102712">
    <property type="entry name" value="JAB1/MPN domain"/>
    <property type="match status" value="1"/>
</dbReference>
<dbReference type="FunFam" id="3.40.140.10:FF:000085">
    <property type="entry name" value="Mov34/MPN/PAD-1 family protein"/>
    <property type="match status" value="1"/>
</dbReference>
<evidence type="ECO:0000259" key="6">
    <source>
        <dbReference type="PROSITE" id="PS50249"/>
    </source>
</evidence>
<evidence type="ECO:0000313" key="8">
    <source>
        <dbReference type="Proteomes" id="UP000652681"/>
    </source>
</evidence>
<dbReference type="AlphaFoldDB" id="A0A8J6P6G1"/>
<evidence type="ECO:0000256" key="2">
    <source>
        <dbReference type="ARBA" id="ARBA00022723"/>
    </source>
</evidence>
<feature type="domain" description="MPN" evidence="6">
    <location>
        <begin position="1"/>
        <end position="136"/>
    </location>
</feature>
<dbReference type="InterPro" id="IPR051929">
    <property type="entry name" value="VirAsm_ModProt"/>
</dbReference>
<comment type="caution">
    <text evidence="7">The sequence shown here is derived from an EMBL/GenBank/DDBJ whole genome shotgun (WGS) entry which is preliminary data.</text>
</comment>
<evidence type="ECO:0000256" key="5">
    <source>
        <dbReference type="ARBA" id="ARBA00023049"/>
    </source>
</evidence>
<reference evidence="7" key="1">
    <citation type="submission" date="2020-09" db="EMBL/GenBank/DDBJ databases">
        <title>Taishania pollutisoli gen. nov., sp. nov., Isolated from Tetrabromobisphenol A-Contaminated Soil.</title>
        <authorList>
            <person name="Chen Q."/>
        </authorList>
    </citation>
    <scope>NUCLEOTIDE SEQUENCE</scope>
    <source>
        <strain evidence="7">CZZ-1</strain>
    </source>
</reference>
<dbReference type="EMBL" id="JACVEL010000006">
    <property type="protein sequence ID" value="MBC9812784.1"/>
    <property type="molecule type" value="Genomic_DNA"/>
</dbReference>
<keyword evidence="3" id="KW-0378">Hydrolase</keyword>
<gene>
    <name evidence="7" type="ORF">H9Y05_09905</name>
</gene>
<dbReference type="InterPro" id="IPR037518">
    <property type="entry name" value="MPN"/>
</dbReference>
<dbReference type="PANTHER" id="PTHR34858">
    <property type="entry name" value="CYSO-CYSTEINE PEPTIDASE"/>
    <property type="match status" value="1"/>
</dbReference>
<evidence type="ECO:0000256" key="4">
    <source>
        <dbReference type="ARBA" id="ARBA00022833"/>
    </source>
</evidence>
<proteinExistence type="predicted"/>
<dbReference type="SMART" id="SM00232">
    <property type="entry name" value="JAB_MPN"/>
    <property type="match status" value="1"/>
</dbReference>
<evidence type="ECO:0000256" key="3">
    <source>
        <dbReference type="ARBA" id="ARBA00022801"/>
    </source>
</evidence>
<dbReference type="Pfam" id="PF14464">
    <property type="entry name" value="Prok-JAB"/>
    <property type="match status" value="1"/>
</dbReference>
<dbReference type="Gene3D" id="3.40.140.10">
    <property type="entry name" value="Cytidine Deaminase, domain 2"/>
    <property type="match status" value="1"/>
</dbReference>
<keyword evidence="2" id="KW-0479">Metal-binding</keyword>
<dbReference type="InterPro" id="IPR000555">
    <property type="entry name" value="JAMM/MPN+_dom"/>
</dbReference>
<dbReference type="PROSITE" id="PS50249">
    <property type="entry name" value="MPN"/>
    <property type="match status" value="1"/>
</dbReference>
<keyword evidence="5" id="KW-0482">Metalloprotease</keyword>
<organism evidence="7 8">
    <name type="scientific">Taishania pollutisoli</name>
    <dbReference type="NCBI Taxonomy" id="2766479"/>
    <lineage>
        <taxon>Bacteria</taxon>
        <taxon>Pseudomonadati</taxon>
        <taxon>Bacteroidota</taxon>
        <taxon>Flavobacteriia</taxon>
        <taxon>Flavobacteriales</taxon>
        <taxon>Crocinitomicaceae</taxon>
        <taxon>Taishania</taxon>
    </lineage>
</organism>
<name>A0A8J6P6G1_9FLAO</name>
<keyword evidence="8" id="KW-1185">Reference proteome</keyword>